<keyword evidence="2" id="KW-1185">Reference proteome</keyword>
<reference evidence="1" key="1">
    <citation type="submission" date="2016-02" db="EMBL/GenBank/DDBJ databases">
        <authorList>
            <person name="Zhao X."/>
        </authorList>
    </citation>
    <scope>NUCLEOTIDE SEQUENCE [LARGE SCALE GENOMIC DNA]</scope>
</reference>
<dbReference type="EMBL" id="KT321317">
    <property type="protein sequence ID" value="ALA45502.1"/>
    <property type="molecule type" value="Genomic_DNA"/>
</dbReference>
<dbReference type="GeneID" id="26648363"/>
<evidence type="ECO:0000313" key="1">
    <source>
        <dbReference type="EMBL" id="ALA45502.1"/>
    </source>
</evidence>
<name>A0A0K2FHE2_9CAUD</name>
<proteinExistence type="predicted"/>
<dbReference type="KEGG" id="vg:26648363"/>
<protein>
    <submittedName>
        <fullName evidence="1">Uncharacterized protein</fullName>
    </submittedName>
</protein>
<gene>
    <name evidence="1" type="ORF">ADP65_00033</name>
</gene>
<sequence>MFFGLFKLFRFAFLRLVAPVTEALRTEMRMVRHAAFHVHRLMLVRRPEQDDYG</sequence>
<evidence type="ECO:0000313" key="2">
    <source>
        <dbReference type="Proteomes" id="UP000203117"/>
    </source>
</evidence>
<accession>A0A0K2FHE2</accession>
<organism evidence="1 2">
    <name type="scientific">Achromobacter phage phiAxp-3</name>
    <dbReference type="NCBI Taxonomy" id="1664247"/>
    <lineage>
        <taxon>Viruses</taxon>
        <taxon>Duplodnaviria</taxon>
        <taxon>Heunggongvirae</taxon>
        <taxon>Uroviricota</taxon>
        <taxon>Caudoviricetes</taxon>
        <taxon>Schitoviridae</taxon>
        <taxon>Rothmandenesvirinae</taxon>
        <taxon>Dongdastvirus</taxon>
        <taxon>Dongdastvirus Axp3</taxon>
    </lineage>
</organism>
<dbReference type="RefSeq" id="YP_009208685.1">
    <property type="nucleotide sequence ID" value="NC_028908.2"/>
</dbReference>
<dbReference type="Proteomes" id="UP000203117">
    <property type="component" value="Segment"/>
</dbReference>